<protein>
    <submittedName>
        <fullName evidence="2">Uncharacterized protein</fullName>
    </submittedName>
</protein>
<evidence type="ECO:0000313" key="3">
    <source>
        <dbReference type="Proteomes" id="UP000324222"/>
    </source>
</evidence>
<feature type="region of interest" description="Disordered" evidence="1">
    <location>
        <begin position="1"/>
        <end position="32"/>
    </location>
</feature>
<proteinExistence type="predicted"/>
<feature type="compositionally biased region" description="Basic and acidic residues" evidence="1">
    <location>
        <begin position="20"/>
        <end position="32"/>
    </location>
</feature>
<comment type="caution">
    <text evidence="2">The sequence shown here is derived from an EMBL/GenBank/DDBJ whole genome shotgun (WGS) entry which is preliminary data.</text>
</comment>
<dbReference type="Proteomes" id="UP000324222">
    <property type="component" value="Unassembled WGS sequence"/>
</dbReference>
<dbReference type="EMBL" id="VSRR010047057">
    <property type="protein sequence ID" value="MPC77901.1"/>
    <property type="molecule type" value="Genomic_DNA"/>
</dbReference>
<gene>
    <name evidence="2" type="ORF">E2C01_072370</name>
</gene>
<evidence type="ECO:0000313" key="2">
    <source>
        <dbReference type="EMBL" id="MPC77901.1"/>
    </source>
</evidence>
<organism evidence="2 3">
    <name type="scientific">Portunus trituberculatus</name>
    <name type="common">Swimming crab</name>
    <name type="synonym">Neptunus trituberculatus</name>
    <dbReference type="NCBI Taxonomy" id="210409"/>
    <lineage>
        <taxon>Eukaryota</taxon>
        <taxon>Metazoa</taxon>
        <taxon>Ecdysozoa</taxon>
        <taxon>Arthropoda</taxon>
        <taxon>Crustacea</taxon>
        <taxon>Multicrustacea</taxon>
        <taxon>Malacostraca</taxon>
        <taxon>Eumalacostraca</taxon>
        <taxon>Eucarida</taxon>
        <taxon>Decapoda</taxon>
        <taxon>Pleocyemata</taxon>
        <taxon>Brachyura</taxon>
        <taxon>Eubrachyura</taxon>
        <taxon>Portunoidea</taxon>
        <taxon>Portunidae</taxon>
        <taxon>Portuninae</taxon>
        <taxon>Portunus</taxon>
    </lineage>
</organism>
<sequence length="32" mass="3797">MTRNKSREKKRSISQTERSNGQEKKSSSDEKR</sequence>
<name>A0A5B7HXS9_PORTR</name>
<dbReference type="AlphaFoldDB" id="A0A5B7HXS9"/>
<reference evidence="2 3" key="1">
    <citation type="submission" date="2019-05" db="EMBL/GenBank/DDBJ databases">
        <title>Another draft genome of Portunus trituberculatus and its Hox gene families provides insights of decapod evolution.</title>
        <authorList>
            <person name="Jeong J.-H."/>
            <person name="Song I."/>
            <person name="Kim S."/>
            <person name="Choi T."/>
            <person name="Kim D."/>
            <person name="Ryu S."/>
            <person name="Kim W."/>
        </authorList>
    </citation>
    <scope>NUCLEOTIDE SEQUENCE [LARGE SCALE GENOMIC DNA]</scope>
    <source>
        <tissue evidence="2">Muscle</tissue>
    </source>
</reference>
<evidence type="ECO:0000256" key="1">
    <source>
        <dbReference type="SAM" id="MobiDB-lite"/>
    </source>
</evidence>
<feature type="compositionally biased region" description="Basic residues" evidence="1">
    <location>
        <begin position="1"/>
        <end position="12"/>
    </location>
</feature>
<accession>A0A5B7HXS9</accession>
<keyword evidence="3" id="KW-1185">Reference proteome</keyword>